<dbReference type="EMBL" id="PSZD01000003">
    <property type="protein sequence ID" value="PPJ31308.1"/>
    <property type="molecule type" value="Genomic_DNA"/>
</dbReference>
<evidence type="ECO:0000313" key="1">
    <source>
        <dbReference type="EMBL" id="PPJ31308.1"/>
    </source>
</evidence>
<evidence type="ECO:0008006" key="3">
    <source>
        <dbReference type="Google" id="ProtNLM"/>
    </source>
</evidence>
<dbReference type="AlphaFoldDB" id="A0A2S6AC53"/>
<keyword evidence="2" id="KW-1185">Reference proteome</keyword>
<reference evidence="1 2" key="1">
    <citation type="submission" date="2018-02" db="EMBL/GenBank/DDBJ databases">
        <title>8 Nocardia nova and 1 Nocardia cyriacigeorgica strain used for evolution to TMP-SMX.</title>
        <authorList>
            <person name="Mehta H."/>
            <person name="Weng J."/>
            <person name="Shamoo Y."/>
        </authorList>
    </citation>
    <scope>NUCLEOTIDE SEQUENCE [LARGE SCALE GENOMIC DNA]</scope>
    <source>
        <strain evidence="1 2">BAA2227</strain>
    </source>
</reference>
<dbReference type="InterPro" id="IPR023393">
    <property type="entry name" value="START-like_dom_sf"/>
</dbReference>
<dbReference type="Gene3D" id="3.30.530.20">
    <property type="match status" value="1"/>
</dbReference>
<dbReference type="RefSeq" id="WP_063014052.1">
    <property type="nucleotide sequence ID" value="NZ_JAHUVX010000005.1"/>
</dbReference>
<accession>A0A2S6AC53</accession>
<evidence type="ECO:0000313" key="2">
    <source>
        <dbReference type="Proteomes" id="UP000238356"/>
    </source>
</evidence>
<dbReference type="GeneID" id="66722512"/>
<name>A0A2S6AC53_9NOCA</name>
<comment type="caution">
    <text evidence="1">The sequence shown here is derived from an EMBL/GenBank/DDBJ whole genome shotgun (WGS) entry which is preliminary data.</text>
</comment>
<dbReference type="Proteomes" id="UP000238356">
    <property type="component" value="Unassembled WGS sequence"/>
</dbReference>
<protein>
    <recommendedName>
        <fullName evidence="3">Cyclase</fullName>
    </recommendedName>
</protein>
<gene>
    <name evidence="1" type="ORF">C5F51_06935</name>
</gene>
<dbReference type="SUPFAM" id="SSF55961">
    <property type="entry name" value="Bet v1-like"/>
    <property type="match status" value="1"/>
</dbReference>
<proteinExistence type="predicted"/>
<organism evidence="1 2">
    <name type="scientific">Nocardia nova</name>
    <dbReference type="NCBI Taxonomy" id="37330"/>
    <lineage>
        <taxon>Bacteria</taxon>
        <taxon>Bacillati</taxon>
        <taxon>Actinomycetota</taxon>
        <taxon>Actinomycetes</taxon>
        <taxon>Mycobacteriales</taxon>
        <taxon>Nocardiaceae</taxon>
        <taxon>Nocardia</taxon>
    </lineage>
</organism>
<sequence length="168" mass="17942">MNVTDAVKDRLGTVVTKVVGAASGYGHPQSVTIARPREDVQRLWRDPHRLSRVFGDVASVSSEDGHRFEWRLGSHGNETDTWTTTLTEGPGTLRFTGTEAAGAALQLNFRDAPRGLGTEVTLSVLAPIADVLTDTAAFAVLYRARALLQTGEIPTLAGNPSARASSDE</sequence>